<keyword evidence="1" id="KW-0378">Hydrolase</keyword>
<protein>
    <recommendedName>
        <fullName evidence="4">Thioesterase domain-containing protein</fullName>
    </recommendedName>
</protein>
<dbReference type="PANTHER" id="PTHR21660:SF1">
    <property type="entry name" value="ACYL-COENZYME A THIOESTERASE 13"/>
    <property type="match status" value="1"/>
</dbReference>
<reference evidence="2" key="1">
    <citation type="submission" date="2022-07" db="EMBL/GenBank/DDBJ databases">
        <title>Phylogenomic reconstructions and comparative analyses of Kickxellomycotina fungi.</title>
        <authorList>
            <person name="Reynolds N.K."/>
            <person name="Stajich J.E."/>
            <person name="Barry K."/>
            <person name="Grigoriev I.V."/>
            <person name="Crous P."/>
            <person name="Smith M.E."/>
        </authorList>
    </citation>
    <scope>NUCLEOTIDE SEQUENCE</scope>
    <source>
        <strain evidence="2">NBRC 105413</strain>
    </source>
</reference>
<dbReference type="AlphaFoldDB" id="A0A9W7XIW6"/>
<evidence type="ECO:0000256" key="1">
    <source>
        <dbReference type="ARBA" id="ARBA00022801"/>
    </source>
</evidence>
<proteinExistence type="predicted"/>
<evidence type="ECO:0000313" key="2">
    <source>
        <dbReference type="EMBL" id="KAJ1644133.1"/>
    </source>
</evidence>
<dbReference type="Gene3D" id="3.10.129.10">
    <property type="entry name" value="Hotdog Thioesterase"/>
    <property type="match status" value="1"/>
</dbReference>
<organism evidence="2 3">
    <name type="scientific">Coemansia asiatica</name>
    <dbReference type="NCBI Taxonomy" id="1052880"/>
    <lineage>
        <taxon>Eukaryota</taxon>
        <taxon>Fungi</taxon>
        <taxon>Fungi incertae sedis</taxon>
        <taxon>Zoopagomycota</taxon>
        <taxon>Kickxellomycotina</taxon>
        <taxon>Kickxellomycetes</taxon>
        <taxon>Kickxellales</taxon>
        <taxon>Kickxellaceae</taxon>
        <taxon>Coemansia</taxon>
    </lineage>
</organism>
<sequence length="157" mass="17325">MQTFSDAELVASINEAFDLCDQFLYYGIDIKPRAVWASAKTNEFIAEWTVQEEHISSLTGCIDEGCLGTLTDNITAMLIIGLVPSLKSVSTSISIRGLAPIAPGTEVEILCRLTNERTRQPHATAVFRDKHDRSKVYGMGSHTKFFKAGLVETQPKM</sequence>
<evidence type="ECO:0000313" key="3">
    <source>
        <dbReference type="Proteomes" id="UP001145021"/>
    </source>
</evidence>
<name>A0A9W7XIW6_9FUNG</name>
<evidence type="ECO:0008006" key="4">
    <source>
        <dbReference type="Google" id="ProtNLM"/>
    </source>
</evidence>
<keyword evidence="3" id="KW-1185">Reference proteome</keyword>
<dbReference type="EMBL" id="JANBOH010000191">
    <property type="protein sequence ID" value="KAJ1644133.1"/>
    <property type="molecule type" value="Genomic_DNA"/>
</dbReference>
<accession>A0A9W7XIW6</accession>
<gene>
    <name evidence="2" type="ORF">LPJ64_004172</name>
</gene>
<dbReference type="PANTHER" id="PTHR21660">
    <property type="entry name" value="THIOESTERASE SUPERFAMILY MEMBER-RELATED"/>
    <property type="match status" value="1"/>
</dbReference>
<dbReference type="Proteomes" id="UP001145021">
    <property type="component" value="Unassembled WGS sequence"/>
</dbReference>
<dbReference type="InterPro" id="IPR029069">
    <property type="entry name" value="HotDog_dom_sf"/>
</dbReference>
<comment type="caution">
    <text evidence="2">The sequence shown here is derived from an EMBL/GenBank/DDBJ whole genome shotgun (WGS) entry which is preliminary data.</text>
</comment>
<dbReference type="GO" id="GO:0047617">
    <property type="term" value="F:fatty acyl-CoA hydrolase activity"/>
    <property type="evidence" value="ECO:0007669"/>
    <property type="project" value="InterPro"/>
</dbReference>
<dbReference type="SUPFAM" id="SSF54637">
    <property type="entry name" value="Thioesterase/thiol ester dehydrase-isomerase"/>
    <property type="match status" value="1"/>
</dbReference>
<dbReference type="InterPro" id="IPR039298">
    <property type="entry name" value="ACOT13"/>
</dbReference>